<gene>
    <name evidence="2" type="ORF">KP509_01G042700</name>
</gene>
<proteinExistence type="predicted"/>
<dbReference type="OrthoDB" id="4412445at2759"/>
<evidence type="ECO:0000313" key="3">
    <source>
        <dbReference type="Proteomes" id="UP000825935"/>
    </source>
</evidence>
<name>A0A8T2VCF7_CERRI</name>
<dbReference type="OMA" id="GSANPCH"/>
<keyword evidence="1" id="KW-0812">Transmembrane</keyword>
<dbReference type="Proteomes" id="UP000825935">
    <property type="component" value="Chromosome 1"/>
</dbReference>
<sequence>MAGIPICLPVCIECGTHDNPCRCKVVGPTLGFVACCLAAIVEWPVGAVIWCFNRKKGSEIMGQPATKVNATVSRCIPF</sequence>
<dbReference type="PANTHER" id="PTHR34673:SF1">
    <property type="entry name" value="COLD-REGULATED PROTEIN"/>
    <property type="match status" value="1"/>
</dbReference>
<feature type="transmembrane region" description="Helical" evidence="1">
    <location>
        <begin position="30"/>
        <end position="52"/>
    </location>
</feature>
<accession>A0A8T2VCF7</accession>
<dbReference type="EMBL" id="CM035406">
    <property type="protein sequence ID" value="KAH7446167.1"/>
    <property type="molecule type" value="Genomic_DNA"/>
</dbReference>
<evidence type="ECO:0000256" key="1">
    <source>
        <dbReference type="SAM" id="Phobius"/>
    </source>
</evidence>
<organism evidence="2 3">
    <name type="scientific">Ceratopteris richardii</name>
    <name type="common">Triangle waterfern</name>
    <dbReference type="NCBI Taxonomy" id="49495"/>
    <lineage>
        <taxon>Eukaryota</taxon>
        <taxon>Viridiplantae</taxon>
        <taxon>Streptophyta</taxon>
        <taxon>Embryophyta</taxon>
        <taxon>Tracheophyta</taxon>
        <taxon>Polypodiopsida</taxon>
        <taxon>Polypodiidae</taxon>
        <taxon>Polypodiales</taxon>
        <taxon>Pteridineae</taxon>
        <taxon>Pteridaceae</taxon>
        <taxon>Parkerioideae</taxon>
        <taxon>Ceratopteris</taxon>
    </lineage>
</organism>
<comment type="caution">
    <text evidence="2">The sequence shown here is derived from an EMBL/GenBank/DDBJ whole genome shotgun (WGS) entry which is preliminary data.</text>
</comment>
<keyword evidence="1" id="KW-0472">Membrane</keyword>
<protein>
    <submittedName>
        <fullName evidence="2">Uncharacterized protein</fullName>
    </submittedName>
</protein>
<reference evidence="2" key="1">
    <citation type="submission" date="2021-08" db="EMBL/GenBank/DDBJ databases">
        <title>WGS assembly of Ceratopteris richardii.</title>
        <authorList>
            <person name="Marchant D.B."/>
            <person name="Chen G."/>
            <person name="Jenkins J."/>
            <person name="Shu S."/>
            <person name="Leebens-Mack J."/>
            <person name="Grimwood J."/>
            <person name="Schmutz J."/>
            <person name="Soltis P."/>
            <person name="Soltis D."/>
            <person name="Chen Z.-H."/>
        </authorList>
    </citation>
    <scope>NUCLEOTIDE SEQUENCE</scope>
    <source>
        <strain evidence="2">Whitten #5841</strain>
        <tissue evidence="2">Leaf</tissue>
    </source>
</reference>
<dbReference type="AlphaFoldDB" id="A0A8T2VCF7"/>
<evidence type="ECO:0000313" key="2">
    <source>
        <dbReference type="EMBL" id="KAH7446167.1"/>
    </source>
</evidence>
<dbReference type="PANTHER" id="PTHR34673">
    <property type="entry name" value="COLD-REGULATED PROTEIN"/>
    <property type="match status" value="1"/>
</dbReference>
<keyword evidence="1" id="KW-1133">Transmembrane helix</keyword>
<keyword evidence="3" id="KW-1185">Reference proteome</keyword>